<keyword evidence="1" id="KW-0175">Coiled coil</keyword>
<evidence type="ECO:0000313" key="2">
    <source>
        <dbReference type="Proteomes" id="UP000036681"/>
    </source>
</evidence>
<dbReference type="Proteomes" id="UP000036681">
    <property type="component" value="Unplaced"/>
</dbReference>
<organism evidence="2 3">
    <name type="scientific">Ascaris lumbricoides</name>
    <name type="common">Giant roundworm</name>
    <dbReference type="NCBI Taxonomy" id="6252"/>
    <lineage>
        <taxon>Eukaryota</taxon>
        <taxon>Metazoa</taxon>
        <taxon>Ecdysozoa</taxon>
        <taxon>Nematoda</taxon>
        <taxon>Chromadorea</taxon>
        <taxon>Rhabditida</taxon>
        <taxon>Spirurina</taxon>
        <taxon>Ascaridomorpha</taxon>
        <taxon>Ascaridoidea</taxon>
        <taxon>Ascarididae</taxon>
        <taxon>Ascaris</taxon>
    </lineage>
</organism>
<name>A0A0M3IMQ3_ASCLU</name>
<dbReference type="GO" id="GO:0035869">
    <property type="term" value="C:ciliary transition zone"/>
    <property type="evidence" value="ECO:0007669"/>
    <property type="project" value="TreeGrafter"/>
</dbReference>
<keyword evidence="2" id="KW-1185">Reference proteome</keyword>
<reference evidence="3" key="1">
    <citation type="submission" date="2017-02" db="UniProtKB">
        <authorList>
            <consortium name="WormBaseParasite"/>
        </authorList>
    </citation>
    <scope>IDENTIFICATION</scope>
</reference>
<dbReference type="GO" id="GO:1905515">
    <property type="term" value="P:non-motile cilium assembly"/>
    <property type="evidence" value="ECO:0007669"/>
    <property type="project" value="TreeGrafter"/>
</dbReference>
<dbReference type="PANTHER" id="PTHR14240:SF1">
    <property type="entry name" value="PROTEIN FANTOM-RELATED"/>
    <property type="match status" value="1"/>
</dbReference>
<protein>
    <submittedName>
        <fullName evidence="3">Uncharacterized protein</fullName>
    </submittedName>
</protein>
<feature type="coiled-coil region" evidence="1">
    <location>
        <begin position="23"/>
        <end position="68"/>
    </location>
</feature>
<dbReference type="InterPro" id="IPR031139">
    <property type="entry name" value="RPGRIP1_fam"/>
</dbReference>
<evidence type="ECO:0000313" key="3">
    <source>
        <dbReference type="WBParaSite" id="ALUE_0002003101-mRNA-1"/>
    </source>
</evidence>
<dbReference type="WBParaSite" id="ALUE_0002003101-mRNA-1">
    <property type="protein sequence ID" value="ALUE_0002003101-mRNA-1"/>
    <property type="gene ID" value="ALUE_0002003101"/>
</dbReference>
<accession>A0A0M3IMQ3</accession>
<sequence>MYLEIYAELEKVRNMLLIQHTINQQHLNEIKLLNENCDYYKSEYERKLAELTDELNRRTHTVHLLENQIKSIAYDGQQQIHKTLSVSIALLFYINCAYWHLQVCTVAQTIDAYIHV</sequence>
<dbReference type="PANTHER" id="PTHR14240">
    <property type="entry name" value="RETINITIS PIGMENTOSA GTPASE REGULATOR-INTERACTING PROTEIN"/>
    <property type="match status" value="1"/>
</dbReference>
<evidence type="ECO:0000256" key="1">
    <source>
        <dbReference type="SAM" id="Coils"/>
    </source>
</evidence>
<proteinExistence type="predicted"/>
<dbReference type="AlphaFoldDB" id="A0A0M3IMQ3"/>